<dbReference type="RefSeq" id="WP_344847705.1">
    <property type="nucleotide sequence ID" value="NZ_BAABDF010000007.1"/>
</dbReference>
<dbReference type="Pfam" id="PF07386">
    <property type="entry name" value="DUF1499"/>
    <property type="match status" value="1"/>
</dbReference>
<keyword evidence="2" id="KW-1185">Reference proteome</keyword>
<reference evidence="2" key="1">
    <citation type="journal article" date="2019" name="Int. J. Syst. Evol. Microbiol.">
        <title>The Global Catalogue of Microorganisms (GCM) 10K type strain sequencing project: providing services to taxonomists for standard genome sequencing and annotation.</title>
        <authorList>
            <consortium name="The Broad Institute Genomics Platform"/>
            <consortium name="The Broad Institute Genome Sequencing Center for Infectious Disease"/>
            <person name="Wu L."/>
            <person name="Ma J."/>
        </authorList>
    </citation>
    <scope>NUCLEOTIDE SEQUENCE [LARGE SCALE GENOMIC DNA]</scope>
    <source>
        <strain evidence="2">JCM 17190</strain>
    </source>
</reference>
<dbReference type="EMBL" id="BAABDF010000007">
    <property type="protein sequence ID" value="GAA3874825.1"/>
    <property type="molecule type" value="Genomic_DNA"/>
</dbReference>
<dbReference type="InterPro" id="IPR010865">
    <property type="entry name" value="DUF1499"/>
</dbReference>
<gene>
    <name evidence="1" type="ORF">GCM10022404_25820</name>
</gene>
<sequence>MLWVLLALFAAAQAYVRLSPLDPERWHVDPFAAPDPDRKGDLRRLEVPYPPVEAFERLANEAQTTPRTRVLAGSAGEQRMTFVTRSAFWGFPDLTTIGVRSSDAGAEIAILARLRFGAADLGVNGKRVSAWIEGAGL</sequence>
<accession>A0ABP7KGU5</accession>
<dbReference type="Proteomes" id="UP001399917">
    <property type="component" value="Unassembled WGS sequence"/>
</dbReference>
<protein>
    <submittedName>
        <fullName evidence="1">DUF1499 domain-containing protein</fullName>
    </submittedName>
</protein>
<name>A0ABP7KGU5_9RHOB</name>
<evidence type="ECO:0000313" key="1">
    <source>
        <dbReference type="EMBL" id="GAA3874825.1"/>
    </source>
</evidence>
<organism evidence="1 2">
    <name type="scientific">Celeribacter arenosi</name>
    <dbReference type="NCBI Taxonomy" id="792649"/>
    <lineage>
        <taxon>Bacteria</taxon>
        <taxon>Pseudomonadati</taxon>
        <taxon>Pseudomonadota</taxon>
        <taxon>Alphaproteobacteria</taxon>
        <taxon>Rhodobacterales</taxon>
        <taxon>Roseobacteraceae</taxon>
        <taxon>Celeribacter</taxon>
    </lineage>
</organism>
<comment type="caution">
    <text evidence="1">The sequence shown here is derived from an EMBL/GenBank/DDBJ whole genome shotgun (WGS) entry which is preliminary data.</text>
</comment>
<proteinExistence type="predicted"/>
<evidence type="ECO:0000313" key="2">
    <source>
        <dbReference type="Proteomes" id="UP001399917"/>
    </source>
</evidence>